<accession>A0AAV4ICX4</accession>
<name>A0AAV4ICX4_9GAST</name>
<comment type="caution">
    <text evidence="2">The sequence shown here is derived from an EMBL/GenBank/DDBJ whole genome shotgun (WGS) entry which is preliminary data.</text>
</comment>
<reference evidence="2 3" key="1">
    <citation type="journal article" date="2021" name="Elife">
        <title>Chloroplast acquisition without the gene transfer in kleptoplastic sea slugs, Plakobranchus ocellatus.</title>
        <authorList>
            <person name="Maeda T."/>
            <person name="Takahashi S."/>
            <person name="Yoshida T."/>
            <person name="Shimamura S."/>
            <person name="Takaki Y."/>
            <person name="Nagai Y."/>
            <person name="Toyoda A."/>
            <person name="Suzuki Y."/>
            <person name="Arimoto A."/>
            <person name="Ishii H."/>
            <person name="Satoh N."/>
            <person name="Nishiyama T."/>
            <person name="Hasebe M."/>
            <person name="Maruyama T."/>
            <person name="Minagawa J."/>
            <person name="Obokata J."/>
            <person name="Shigenobu S."/>
        </authorList>
    </citation>
    <scope>NUCLEOTIDE SEQUENCE [LARGE SCALE GENOMIC DNA]</scope>
</reference>
<protein>
    <submittedName>
        <fullName evidence="2">Uncharacterized protein</fullName>
    </submittedName>
</protein>
<dbReference type="Proteomes" id="UP000762676">
    <property type="component" value="Unassembled WGS sequence"/>
</dbReference>
<evidence type="ECO:0000313" key="2">
    <source>
        <dbReference type="EMBL" id="GFS07321.1"/>
    </source>
</evidence>
<gene>
    <name evidence="2" type="ORF">ElyMa_002986400</name>
</gene>
<keyword evidence="3" id="KW-1185">Reference proteome</keyword>
<sequence length="88" mass="10014">MNQEVLLFSFCAQEWQTLNFGAPWLLPLSLTYGVTPDRVKGNSRRHPRSQNTSQFTASTTTYARLLHPTVSWTNNLTSPPEHSARKQP</sequence>
<evidence type="ECO:0000313" key="3">
    <source>
        <dbReference type="Proteomes" id="UP000762676"/>
    </source>
</evidence>
<proteinExistence type="predicted"/>
<evidence type="ECO:0000256" key="1">
    <source>
        <dbReference type="SAM" id="MobiDB-lite"/>
    </source>
</evidence>
<organism evidence="2 3">
    <name type="scientific">Elysia marginata</name>
    <dbReference type="NCBI Taxonomy" id="1093978"/>
    <lineage>
        <taxon>Eukaryota</taxon>
        <taxon>Metazoa</taxon>
        <taxon>Spiralia</taxon>
        <taxon>Lophotrochozoa</taxon>
        <taxon>Mollusca</taxon>
        <taxon>Gastropoda</taxon>
        <taxon>Heterobranchia</taxon>
        <taxon>Euthyneura</taxon>
        <taxon>Panpulmonata</taxon>
        <taxon>Sacoglossa</taxon>
        <taxon>Placobranchoidea</taxon>
        <taxon>Plakobranchidae</taxon>
        <taxon>Elysia</taxon>
    </lineage>
</organism>
<feature type="compositionally biased region" description="Polar residues" evidence="1">
    <location>
        <begin position="49"/>
        <end position="58"/>
    </location>
</feature>
<dbReference type="AlphaFoldDB" id="A0AAV4ICX4"/>
<dbReference type="EMBL" id="BMAT01006160">
    <property type="protein sequence ID" value="GFS07321.1"/>
    <property type="molecule type" value="Genomic_DNA"/>
</dbReference>
<feature type="region of interest" description="Disordered" evidence="1">
    <location>
        <begin position="38"/>
        <end position="58"/>
    </location>
</feature>